<sequence>MMLYSRNSSFFCFVLELTASRASCTWTPSISPAWSLKMAKLGTQGSMLDRCPESLSAISDLDVLITTMTCWALRASLQYTGTGAWASAAGACAGVGVAVAVVMSLDATSTTSPEVTLGAAWFAAVLPFPLPLPLPLPLSLALALSLSFHLPPSSSWPAGPVSLGPGKTVCFSAWSGFLVLSSHLWSSSSFGRSSCGAGVATGALIGFAEDDSRTGAGAMGSWSLASSAGCWMMGREGRPSWLGRPNVQRNPRSEKVTTTTMMREGVKSERIVAGQVRSDQVRSGQIRSGRNRWAYLGGGCSNRTPGCFLHRRNSVVVAIMAL</sequence>
<feature type="signal peptide" evidence="1">
    <location>
        <begin position="1"/>
        <end position="24"/>
    </location>
</feature>
<keyword evidence="3" id="KW-1185">Reference proteome</keyword>
<evidence type="ECO:0000313" key="2">
    <source>
        <dbReference type="EMBL" id="OSS47100.1"/>
    </source>
</evidence>
<evidence type="ECO:0000313" key="3">
    <source>
        <dbReference type="Proteomes" id="UP000193240"/>
    </source>
</evidence>
<dbReference type="InParanoid" id="A0A1Y2LTG5"/>
<name>A0A1Y2LTG5_EPING</name>
<accession>A0A1Y2LTG5</accession>
<proteinExistence type="predicted"/>
<protein>
    <recommendedName>
        <fullName evidence="4">Secreted protein</fullName>
    </recommendedName>
</protein>
<feature type="chain" id="PRO_5011988307" description="Secreted protein" evidence="1">
    <location>
        <begin position="25"/>
        <end position="322"/>
    </location>
</feature>
<keyword evidence="1" id="KW-0732">Signal</keyword>
<gene>
    <name evidence="2" type="ORF">B5807_09977</name>
</gene>
<evidence type="ECO:0000256" key="1">
    <source>
        <dbReference type="SAM" id="SignalP"/>
    </source>
</evidence>
<evidence type="ECO:0008006" key="4">
    <source>
        <dbReference type="Google" id="ProtNLM"/>
    </source>
</evidence>
<reference evidence="2 3" key="1">
    <citation type="journal article" date="2017" name="Genome Announc.">
        <title>Genome sequence of the saprophytic ascomycete Epicoccum nigrum ICMP 19927 strain isolated from New Zealand.</title>
        <authorList>
            <person name="Fokin M."/>
            <person name="Fleetwood D."/>
            <person name="Weir B.S."/>
            <person name="Villas-Boas S.G."/>
        </authorList>
    </citation>
    <scope>NUCLEOTIDE SEQUENCE [LARGE SCALE GENOMIC DNA]</scope>
    <source>
        <strain evidence="2 3">ICMP 19927</strain>
    </source>
</reference>
<organism evidence="2 3">
    <name type="scientific">Epicoccum nigrum</name>
    <name type="common">Soil fungus</name>
    <name type="synonym">Epicoccum purpurascens</name>
    <dbReference type="NCBI Taxonomy" id="105696"/>
    <lineage>
        <taxon>Eukaryota</taxon>
        <taxon>Fungi</taxon>
        <taxon>Dikarya</taxon>
        <taxon>Ascomycota</taxon>
        <taxon>Pezizomycotina</taxon>
        <taxon>Dothideomycetes</taxon>
        <taxon>Pleosporomycetidae</taxon>
        <taxon>Pleosporales</taxon>
        <taxon>Pleosporineae</taxon>
        <taxon>Didymellaceae</taxon>
        <taxon>Epicoccum</taxon>
    </lineage>
</organism>
<dbReference type="AlphaFoldDB" id="A0A1Y2LTG5"/>
<dbReference type="Proteomes" id="UP000193240">
    <property type="component" value="Unassembled WGS sequence"/>
</dbReference>
<dbReference type="EMBL" id="KZ107849">
    <property type="protein sequence ID" value="OSS47100.1"/>
    <property type="molecule type" value="Genomic_DNA"/>
</dbReference>